<evidence type="ECO:0000313" key="1">
    <source>
        <dbReference type="EMBL" id="PWY77366.1"/>
    </source>
</evidence>
<dbReference type="GeneID" id="37065766"/>
<protein>
    <submittedName>
        <fullName evidence="1">Uncharacterized protein</fullName>
    </submittedName>
</protein>
<organism evidence="1 2">
    <name type="scientific">Aspergillus heteromorphus CBS 117.55</name>
    <dbReference type="NCBI Taxonomy" id="1448321"/>
    <lineage>
        <taxon>Eukaryota</taxon>
        <taxon>Fungi</taxon>
        <taxon>Dikarya</taxon>
        <taxon>Ascomycota</taxon>
        <taxon>Pezizomycotina</taxon>
        <taxon>Eurotiomycetes</taxon>
        <taxon>Eurotiomycetidae</taxon>
        <taxon>Eurotiales</taxon>
        <taxon>Aspergillaceae</taxon>
        <taxon>Aspergillus</taxon>
        <taxon>Aspergillus subgen. Circumdati</taxon>
    </lineage>
</organism>
<dbReference type="RefSeq" id="XP_025397939.1">
    <property type="nucleotide sequence ID" value="XM_025543529.1"/>
</dbReference>
<name>A0A317VSQ4_9EURO</name>
<dbReference type="Proteomes" id="UP000247233">
    <property type="component" value="Unassembled WGS sequence"/>
</dbReference>
<dbReference type="EMBL" id="MSFL01000018">
    <property type="protein sequence ID" value="PWY77366.1"/>
    <property type="molecule type" value="Genomic_DNA"/>
</dbReference>
<comment type="caution">
    <text evidence="1">The sequence shown here is derived from an EMBL/GenBank/DDBJ whole genome shotgun (WGS) entry which is preliminary data.</text>
</comment>
<accession>A0A317VSQ4</accession>
<dbReference type="VEuPathDB" id="FungiDB:BO70DRAFT_363307"/>
<dbReference type="OrthoDB" id="4501818at2759"/>
<gene>
    <name evidence="1" type="ORF">BO70DRAFT_363307</name>
</gene>
<proteinExistence type="predicted"/>
<reference evidence="1 2" key="1">
    <citation type="submission" date="2016-12" db="EMBL/GenBank/DDBJ databases">
        <title>The genomes of Aspergillus section Nigri reveals drivers in fungal speciation.</title>
        <authorList>
            <consortium name="DOE Joint Genome Institute"/>
            <person name="Vesth T.C."/>
            <person name="Nybo J."/>
            <person name="Theobald S."/>
            <person name="Brandl J."/>
            <person name="Frisvad J.C."/>
            <person name="Nielsen K.F."/>
            <person name="Lyhne E.K."/>
            <person name="Kogle M.E."/>
            <person name="Kuo A."/>
            <person name="Riley R."/>
            <person name="Clum A."/>
            <person name="Nolan M."/>
            <person name="Lipzen A."/>
            <person name="Salamov A."/>
            <person name="Henrissat B."/>
            <person name="Wiebenga A."/>
            <person name="De Vries R.P."/>
            <person name="Grigoriev I.V."/>
            <person name="Mortensen U.H."/>
            <person name="Andersen M.R."/>
            <person name="Baker S.E."/>
        </authorList>
    </citation>
    <scope>NUCLEOTIDE SEQUENCE [LARGE SCALE GENOMIC DNA]</scope>
    <source>
        <strain evidence="1 2">CBS 117.55</strain>
    </source>
</reference>
<sequence length="93" mass="10578">MSQTNIKCEKLQILPYPHTYTYTYTRKRSLTRPPAAVACPLRERLYSPGLGPGHGLSPTPRDDFLVPDSPADDHVIVLPSPRDLQKFRISVYR</sequence>
<dbReference type="AlphaFoldDB" id="A0A317VSQ4"/>
<keyword evidence="2" id="KW-1185">Reference proteome</keyword>
<evidence type="ECO:0000313" key="2">
    <source>
        <dbReference type="Proteomes" id="UP000247233"/>
    </source>
</evidence>